<gene>
    <name evidence="2" type="ORF">QTJ16_003575</name>
</gene>
<dbReference type="AlphaFoldDB" id="A0AAD9T2Y3"/>
<evidence type="ECO:0000256" key="1">
    <source>
        <dbReference type="SAM" id="MobiDB-lite"/>
    </source>
</evidence>
<evidence type="ECO:0000313" key="2">
    <source>
        <dbReference type="EMBL" id="KAK2627609.1"/>
    </source>
</evidence>
<name>A0AAD9T2Y3_9HELO</name>
<organism evidence="2 3">
    <name type="scientific">Diplocarpon rosae</name>
    <dbReference type="NCBI Taxonomy" id="946125"/>
    <lineage>
        <taxon>Eukaryota</taxon>
        <taxon>Fungi</taxon>
        <taxon>Dikarya</taxon>
        <taxon>Ascomycota</taxon>
        <taxon>Pezizomycotina</taxon>
        <taxon>Leotiomycetes</taxon>
        <taxon>Helotiales</taxon>
        <taxon>Drepanopezizaceae</taxon>
        <taxon>Diplocarpon</taxon>
    </lineage>
</organism>
<reference evidence="2" key="1">
    <citation type="submission" date="2023-06" db="EMBL/GenBank/DDBJ databases">
        <title>Draft genome of Marssonina rosae.</title>
        <authorList>
            <person name="Cheng Q."/>
        </authorList>
    </citation>
    <scope>NUCLEOTIDE SEQUENCE</scope>
    <source>
        <strain evidence="2">R4</strain>
    </source>
</reference>
<evidence type="ECO:0000313" key="3">
    <source>
        <dbReference type="Proteomes" id="UP001285354"/>
    </source>
</evidence>
<feature type="region of interest" description="Disordered" evidence="1">
    <location>
        <begin position="167"/>
        <end position="212"/>
    </location>
</feature>
<sequence>MVPQYDQYGRVTRPNFIPTYLPSFSPAVASSTLPTLPVPSSGPVIITAAMDAAQTYFHANVYTPDIFRAWIVAGINQARAALAAENSSPSEATLLQRRIFEMLDSSTEKSLEKIETEAGAKKLLCEIDEWETGKARPSKKEIMAAKRLSKGIIAAIRKGERKLANRRHWMENEAQERKKRAERQEDTRLRKESEKFQAQQDAGVEVDEDQLP</sequence>
<proteinExistence type="predicted"/>
<keyword evidence="3" id="KW-1185">Reference proteome</keyword>
<dbReference type="EMBL" id="JAUBYV010000004">
    <property type="protein sequence ID" value="KAK2627609.1"/>
    <property type="molecule type" value="Genomic_DNA"/>
</dbReference>
<accession>A0AAD9T2Y3</accession>
<protein>
    <submittedName>
        <fullName evidence="2">Uncharacterized protein</fullName>
    </submittedName>
</protein>
<dbReference type="Proteomes" id="UP001285354">
    <property type="component" value="Unassembled WGS sequence"/>
</dbReference>
<comment type="caution">
    <text evidence="2">The sequence shown here is derived from an EMBL/GenBank/DDBJ whole genome shotgun (WGS) entry which is preliminary data.</text>
</comment>
<feature type="compositionally biased region" description="Basic and acidic residues" evidence="1">
    <location>
        <begin position="167"/>
        <end position="176"/>
    </location>
</feature>
<feature type="compositionally biased region" description="Basic and acidic residues" evidence="1">
    <location>
        <begin position="182"/>
        <end position="195"/>
    </location>
</feature>